<evidence type="ECO:0000256" key="1">
    <source>
        <dbReference type="ARBA" id="ARBA00009716"/>
    </source>
</evidence>
<organism evidence="3">
    <name type="scientific">marine sediment metagenome</name>
    <dbReference type="NCBI Taxonomy" id="412755"/>
    <lineage>
        <taxon>unclassified sequences</taxon>
        <taxon>metagenomes</taxon>
        <taxon>ecological metagenomes</taxon>
    </lineage>
</organism>
<dbReference type="GO" id="GO:0006537">
    <property type="term" value="P:glutamate biosynthetic process"/>
    <property type="evidence" value="ECO:0007669"/>
    <property type="project" value="InterPro"/>
</dbReference>
<dbReference type="EMBL" id="LAZR01039646">
    <property type="protein sequence ID" value="KKL16473.1"/>
    <property type="molecule type" value="Genomic_DNA"/>
</dbReference>
<dbReference type="AlphaFoldDB" id="A0A0F9DXB2"/>
<dbReference type="InterPro" id="IPR013785">
    <property type="entry name" value="Aldolase_TIM"/>
</dbReference>
<comment type="similarity">
    <text evidence="1">Belongs to the glutamate synthase family.</text>
</comment>
<sequence>MSFSKPNASSATLTRNRGGRAPGSGMCVVCVDGCTGFCEIGKSALRGREVMYPQEFGKVIAGSEKDYPVDFSHFNIQGTCVGAVGVKADSDKAIFPVVDITTEVGSKKEIKLKVPFFTGALGSTEIARLHWESMAIGAAICGTIVIVGENVCGMDPQSEIEHGRIVKSPEMERRINIFKNWYDGSGAVLVQLNVEDTRLGVAEYVIDELGVEAIELKWGQGAKDIGGEVKLPSLERALQLKKRGYIVFPDPEDPLIQEAFKTGVFSEFERHSRLGMVEEEGFYKEVERIRGLGAKYITLKTGSYRPVDLARAVKFTSNAKIDLLTVDGSGGGTGMSPWRMMNEWGIPTVQLECLLYRYLKKLEAKGAFIPDCAMAGGFCLEDHIFKAIALGAPYIKAVCLGRATMT</sequence>
<reference evidence="3" key="1">
    <citation type="journal article" date="2015" name="Nature">
        <title>Complex archaea that bridge the gap between prokaryotes and eukaryotes.</title>
        <authorList>
            <person name="Spang A."/>
            <person name="Saw J.H."/>
            <person name="Jorgensen S.L."/>
            <person name="Zaremba-Niedzwiedzka K."/>
            <person name="Martijn J."/>
            <person name="Lind A.E."/>
            <person name="van Eijk R."/>
            <person name="Schleper C."/>
            <person name="Guy L."/>
            <person name="Ettema T.J."/>
        </authorList>
    </citation>
    <scope>NUCLEOTIDE SEQUENCE</scope>
</reference>
<feature type="domain" description="Glutamate synthase" evidence="2">
    <location>
        <begin position="277"/>
        <end position="402"/>
    </location>
</feature>
<dbReference type="SUPFAM" id="SSF51395">
    <property type="entry name" value="FMN-linked oxidoreductases"/>
    <property type="match status" value="1"/>
</dbReference>
<feature type="non-terminal residue" evidence="3">
    <location>
        <position position="406"/>
    </location>
</feature>
<gene>
    <name evidence="3" type="ORF">LCGC14_2495210</name>
</gene>
<evidence type="ECO:0000259" key="2">
    <source>
        <dbReference type="Pfam" id="PF01645"/>
    </source>
</evidence>
<dbReference type="GO" id="GO:0015930">
    <property type="term" value="F:glutamate synthase activity"/>
    <property type="evidence" value="ECO:0007669"/>
    <property type="project" value="InterPro"/>
</dbReference>
<evidence type="ECO:0000313" key="3">
    <source>
        <dbReference type="EMBL" id="KKL16473.1"/>
    </source>
</evidence>
<protein>
    <recommendedName>
        <fullName evidence="2">Glutamate synthase domain-containing protein</fullName>
    </recommendedName>
</protein>
<name>A0A0F9DXB2_9ZZZZ</name>
<accession>A0A0F9DXB2</accession>
<dbReference type="Pfam" id="PF01645">
    <property type="entry name" value="Glu_synthase"/>
    <property type="match status" value="1"/>
</dbReference>
<proteinExistence type="inferred from homology"/>
<dbReference type="Gene3D" id="3.20.20.70">
    <property type="entry name" value="Aldolase class I"/>
    <property type="match status" value="1"/>
</dbReference>
<dbReference type="InterPro" id="IPR002932">
    <property type="entry name" value="Glu_synthdom"/>
</dbReference>
<comment type="caution">
    <text evidence="3">The sequence shown here is derived from an EMBL/GenBank/DDBJ whole genome shotgun (WGS) entry which is preliminary data.</text>
</comment>